<dbReference type="Proteomes" id="UP001566331">
    <property type="component" value="Unassembled WGS sequence"/>
</dbReference>
<keyword evidence="7 12" id="KW-0418">Kinase</keyword>
<evidence type="ECO:0000256" key="5">
    <source>
        <dbReference type="ARBA" id="ARBA00022679"/>
    </source>
</evidence>
<dbReference type="PROSITE" id="PS50109">
    <property type="entry name" value="HIS_KIN"/>
    <property type="match status" value="1"/>
</dbReference>
<dbReference type="Gene3D" id="1.10.287.130">
    <property type="match status" value="1"/>
</dbReference>
<evidence type="ECO:0000256" key="10">
    <source>
        <dbReference type="SAM" id="Phobius"/>
    </source>
</evidence>
<dbReference type="RefSeq" id="WP_370562083.1">
    <property type="nucleotide sequence ID" value="NZ_JBFWIB010000001.1"/>
</dbReference>
<gene>
    <name evidence="12" type="ORF">AB6713_01715</name>
</gene>
<organism evidence="12 13">
    <name type="scientific">Luteimonas salinilitoris</name>
    <dbReference type="NCBI Taxonomy" id="3237697"/>
    <lineage>
        <taxon>Bacteria</taxon>
        <taxon>Pseudomonadati</taxon>
        <taxon>Pseudomonadota</taxon>
        <taxon>Gammaproteobacteria</taxon>
        <taxon>Lysobacterales</taxon>
        <taxon>Lysobacteraceae</taxon>
        <taxon>Luteimonas</taxon>
    </lineage>
</organism>
<keyword evidence="6 10" id="KW-0812">Transmembrane</keyword>
<keyword evidence="8 10" id="KW-1133">Transmembrane helix</keyword>
<dbReference type="InterPro" id="IPR003594">
    <property type="entry name" value="HATPase_dom"/>
</dbReference>
<dbReference type="Gene3D" id="3.30.565.10">
    <property type="entry name" value="Histidine kinase-like ATPase, C-terminal domain"/>
    <property type="match status" value="1"/>
</dbReference>
<evidence type="ECO:0000256" key="3">
    <source>
        <dbReference type="ARBA" id="ARBA00012438"/>
    </source>
</evidence>
<evidence type="ECO:0000256" key="9">
    <source>
        <dbReference type="ARBA" id="ARBA00023136"/>
    </source>
</evidence>
<dbReference type="Pfam" id="PF00512">
    <property type="entry name" value="HisKA"/>
    <property type="match status" value="1"/>
</dbReference>
<dbReference type="InterPro" id="IPR050428">
    <property type="entry name" value="TCS_sensor_his_kinase"/>
</dbReference>
<keyword evidence="5" id="KW-0808">Transferase</keyword>
<comment type="subcellular location">
    <subcellularLocation>
        <location evidence="2">Membrane</location>
    </subcellularLocation>
</comment>
<evidence type="ECO:0000256" key="4">
    <source>
        <dbReference type="ARBA" id="ARBA00022553"/>
    </source>
</evidence>
<dbReference type="EC" id="2.7.13.3" evidence="3"/>
<accession>A0ABV4HKR4</accession>
<dbReference type="EMBL" id="JBFWIC010000002">
    <property type="protein sequence ID" value="MEZ0473337.1"/>
    <property type="molecule type" value="Genomic_DNA"/>
</dbReference>
<dbReference type="GO" id="GO:0016301">
    <property type="term" value="F:kinase activity"/>
    <property type="evidence" value="ECO:0007669"/>
    <property type="project" value="UniProtKB-KW"/>
</dbReference>
<name>A0ABV4HKR4_9GAMM</name>
<dbReference type="InterPro" id="IPR005467">
    <property type="entry name" value="His_kinase_dom"/>
</dbReference>
<reference evidence="12 13" key="1">
    <citation type="submission" date="2024-07" db="EMBL/GenBank/DDBJ databases">
        <title>Luteimonas salilacus sp. nov., isolated from the shore soil of Salt Lake in Tibet of China.</title>
        <authorList>
            <person name="Zhang X."/>
            <person name="Li A."/>
        </authorList>
    </citation>
    <scope>NUCLEOTIDE SEQUENCE [LARGE SCALE GENOMIC DNA]</scope>
    <source>
        <strain evidence="12 13">B3-2-R+30</strain>
    </source>
</reference>
<evidence type="ECO:0000256" key="2">
    <source>
        <dbReference type="ARBA" id="ARBA00004370"/>
    </source>
</evidence>
<keyword evidence="13" id="KW-1185">Reference proteome</keyword>
<evidence type="ECO:0000256" key="7">
    <source>
        <dbReference type="ARBA" id="ARBA00022777"/>
    </source>
</evidence>
<proteinExistence type="predicted"/>
<protein>
    <recommendedName>
        <fullName evidence="3">histidine kinase</fullName>
        <ecNumber evidence="3">2.7.13.3</ecNumber>
    </recommendedName>
</protein>
<dbReference type="InterPro" id="IPR003661">
    <property type="entry name" value="HisK_dim/P_dom"/>
</dbReference>
<dbReference type="SUPFAM" id="SSF47384">
    <property type="entry name" value="Homodimeric domain of signal transducing histidine kinase"/>
    <property type="match status" value="1"/>
</dbReference>
<comment type="caution">
    <text evidence="12">The sequence shown here is derived from an EMBL/GenBank/DDBJ whole genome shotgun (WGS) entry which is preliminary data.</text>
</comment>
<dbReference type="InterPro" id="IPR004358">
    <property type="entry name" value="Sig_transdc_His_kin-like_C"/>
</dbReference>
<dbReference type="SUPFAM" id="SSF55874">
    <property type="entry name" value="ATPase domain of HSP90 chaperone/DNA topoisomerase II/histidine kinase"/>
    <property type="match status" value="1"/>
</dbReference>
<feature type="transmembrane region" description="Helical" evidence="10">
    <location>
        <begin position="12"/>
        <end position="40"/>
    </location>
</feature>
<comment type="catalytic activity">
    <reaction evidence="1">
        <text>ATP + protein L-histidine = ADP + protein N-phospho-L-histidine.</text>
        <dbReference type="EC" id="2.7.13.3"/>
    </reaction>
</comment>
<dbReference type="PRINTS" id="PR00344">
    <property type="entry name" value="BCTRLSENSOR"/>
</dbReference>
<dbReference type="Pfam" id="PF02518">
    <property type="entry name" value="HATPase_c"/>
    <property type="match status" value="1"/>
</dbReference>
<dbReference type="CDD" id="cd00082">
    <property type="entry name" value="HisKA"/>
    <property type="match status" value="1"/>
</dbReference>
<evidence type="ECO:0000259" key="11">
    <source>
        <dbReference type="PROSITE" id="PS50109"/>
    </source>
</evidence>
<evidence type="ECO:0000313" key="13">
    <source>
        <dbReference type="Proteomes" id="UP001566331"/>
    </source>
</evidence>
<feature type="domain" description="Histidine kinase" evidence="11">
    <location>
        <begin position="220"/>
        <end position="423"/>
    </location>
</feature>
<sequence>MPQGLPRKLRFAFLLQAALASLAIVIGVALACAVAVRVLIDARLRAEAGEYWSGHAAGGSHRPPRTDVTEVYFAAPGTLPPDLPPALRPLPPGVHQLPGFDRHVLVEERPAGRLYVNMSFAYAKRVLWSGALMLMLTGMLALYLVTWMTYRTSRRLVAPVSWLANEVSHWEPDAVDADRLAPERIPGDVGSEVRQLSGALRDLSERVRAFVQRERDFTRDASHELRTPLTVVRVATDMLLADPGMPAHSNRSLRRIQRAGRDMEAVIDAFLILAREAQIAPQGEEFDVREVVLEEVDKARPLLAGKPVELRVTGDAAPRLHAPPRVLGVMLGNLLSNACVFTESGSVEVAIAEDRITVRDTGIGMSPDILQRVYDPFYRADQFAAGGKGMGLSIVRRLGERFDWPVSLDSLPGQGTTAVVRFA</sequence>
<keyword evidence="4" id="KW-0597">Phosphoprotein</keyword>
<evidence type="ECO:0000256" key="6">
    <source>
        <dbReference type="ARBA" id="ARBA00022692"/>
    </source>
</evidence>
<keyword evidence="9 10" id="KW-0472">Membrane</keyword>
<evidence type="ECO:0000313" key="12">
    <source>
        <dbReference type="EMBL" id="MEZ0473337.1"/>
    </source>
</evidence>
<dbReference type="InterPro" id="IPR036097">
    <property type="entry name" value="HisK_dim/P_sf"/>
</dbReference>
<feature type="transmembrane region" description="Helical" evidence="10">
    <location>
        <begin position="126"/>
        <end position="145"/>
    </location>
</feature>
<dbReference type="PANTHER" id="PTHR45436">
    <property type="entry name" value="SENSOR HISTIDINE KINASE YKOH"/>
    <property type="match status" value="1"/>
</dbReference>
<dbReference type="PROSITE" id="PS51257">
    <property type="entry name" value="PROKAR_LIPOPROTEIN"/>
    <property type="match status" value="1"/>
</dbReference>
<dbReference type="SMART" id="SM00387">
    <property type="entry name" value="HATPase_c"/>
    <property type="match status" value="1"/>
</dbReference>
<evidence type="ECO:0000256" key="1">
    <source>
        <dbReference type="ARBA" id="ARBA00000085"/>
    </source>
</evidence>
<dbReference type="SMART" id="SM00388">
    <property type="entry name" value="HisKA"/>
    <property type="match status" value="1"/>
</dbReference>
<dbReference type="InterPro" id="IPR036890">
    <property type="entry name" value="HATPase_C_sf"/>
</dbReference>
<dbReference type="PANTHER" id="PTHR45436:SF16">
    <property type="entry name" value="HISTIDINE KINASE"/>
    <property type="match status" value="1"/>
</dbReference>
<evidence type="ECO:0000256" key="8">
    <source>
        <dbReference type="ARBA" id="ARBA00022989"/>
    </source>
</evidence>